<evidence type="ECO:0000313" key="11">
    <source>
        <dbReference type="EMBL" id="TPX36696.1"/>
    </source>
</evidence>
<dbReference type="FunFam" id="2.30.30.100:FF:000043">
    <property type="entry name" value="U6 snRNA-associated Sm-like protein LSm7"/>
    <property type="match status" value="1"/>
</dbReference>
<dbReference type="InterPro" id="IPR001163">
    <property type="entry name" value="Sm_dom_euk/arc"/>
</dbReference>
<name>A0A507CFC9_9FUNG</name>
<keyword evidence="4" id="KW-0747">Spliceosome</keyword>
<dbReference type="GO" id="GO:0005689">
    <property type="term" value="C:U12-type spliceosomal complex"/>
    <property type="evidence" value="ECO:0007669"/>
    <property type="project" value="TreeGrafter"/>
</dbReference>
<dbReference type="InterPro" id="IPR047575">
    <property type="entry name" value="Sm"/>
</dbReference>
<reference evidence="11 12" key="1">
    <citation type="journal article" date="2019" name="Sci. Rep.">
        <title>Comparative genomics of chytrid fungi reveal insights into the obligate biotrophic and pathogenic lifestyle of Synchytrium endobioticum.</title>
        <authorList>
            <person name="van de Vossenberg B.T.L.H."/>
            <person name="Warris S."/>
            <person name="Nguyen H.D.T."/>
            <person name="van Gent-Pelzer M.P.E."/>
            <person name="Joly D.L."/>
            <person name="van de Geest H.C."/>
            <person name="Bonants P.J.M."/>
            <person name="Smith D.S."/>
            <person name="Levesque C.A."/>
            <person name="van der Lee T.A.J."/>
        </authorList>
    </citation>
    <scope>NUCLEOTIDE SEQUENCE [LARGE SCALE GENOMIC DNA]</scope>
    <source>
        <strain evidence="11 12">JEL517</strain>
    </source>
</reference>
<evidence type="ECO:0000256" key="1">
    <source>
        <dbReference type="ARBA" id="ARBA00004123"/>
    </source>
</evidence>
<keyword evidence="5" id="KW-0694">RNA-binding</keyword>
<feature type="domain" description="Sm" evidence="10">
    <location>
        <begin position="48"/>
        <end position="128"/>
    </location>
</feature>
<dbReference type="OrthoDB" id="274944at2759"/>
<evidence type="ECO:0000256" key="6">
    <source>
        <dbReference type="ARBA" id="ARBA00023187"/>
    </source>
</evidence>
<dbReference type="EMBL" id="QEAO01000004">
    <property type="protein sequence ID" value="TPX36696.1"/>
    <property type="molecule type" value="Genomic_DNA"/>
</dbReference>
<feature type="compositionally biased region" description="Gly residues" evidence="9">
    <location>
        <begin position="10"/>
        <end position="41"/>
    </location>
</feature>
<keyword evidence="8" id="KW-0687">Ribonucleoprotein</keyword>
<dbReference type="GeneID" id="42002451"/>
<dbReference type="GO" id="GO:0000956">
    <property type="term" value="P:nuclear-transcribed mRNA catabolic process"/>
    <property type="evidence" value="ECO:0007669"/>
    <property type="project" value="InterPro"/>
</dbReference>
<keyword evidence="6" id="KW-0508">mRNA splicing</keyword>
<dbReference type="Pfam" id="PF01423">
    <property type="entry name" value="LSM"/>
    <property type="match status" value="1"/>
</dbReference>
<dbReference type="GO" id="GO:1990726">
    <property type="term" value="C:Lsm1-7-Pat1 complex"/>
    <property type="evidence" value="ECO:0007669"/>
    <property type="project" value="TreeGrafter"/>
</dbReference>
<keyword evidence="12" id="KW-1185">Reference proteome</keyword>
<evidence type="ECO:0000259" key="10">
    <source>
        <dbReference type="PROSITE" id="PS52002"/>
    </source>
</evidence>
<evidence type="ECO:0000256" key="4">
    <source>
        <dbReference type="ARBA" id="ARBA00022728"/>
    </source>
</evidence>
<comment type="subcellular location">
    <subcellularLocation>
        <location evidence="1">Nucleus</location>
    </subcellularLocation>
</comment>
<comment type="similarity">
    <text evidence="2">Belongs to the snRNP Sm proteins family.</text>
</comment>
<evidence type="ECO:0000256" key="9">
    <source>
        <dbReference type="SAM" id="MobiDB-lite"/>
    </source>
</evidence>
<feature type="region of interest" description="Disordered" evidence="9">
    <location>
        <begin position="1"/>
        <end position="46"/>
    </location>
</feature>
<dbReference type="GO" id="GO:0071004">
    <property type="term" value="C:U2-type prespliceosome"/>
    <property type="evidence" value="ECO:0007669"/>
    <property type="project" value="TreeGrafter"/>
</dbReference>
<proteinExistence type="inferred from homology"/>
<sequence length="141" mass="14993">MADRGRAQSRGGGGRGSSRGQSSGGRGGRGGGSGNTGGGARDQGPKREAIIDLAKYMDKQIRVKFMGGREVVGSLKGYDPLLNLVLDDCVEHLRDPEDHTRLTKETRNLGLLVCRGTTLVLISPVDGSEQIPNPFMQAEDE</sequence>
<dbReference type="PANTHER" id="PTHR10553:SF5">
    <property type="entry name" value="U6 SNRNA-ASSOCIATED SM-LIKE PROTEIN LSM7"/>
    <property type="match status" value="1"/>
</dbReference>
<keyword evidence="7" id="KW-0539">Nucleus</keyword>
<evidence type="ECO:0000256" key="8">
    <source>
        <dbReference type="ARBA" id="ARBA00023274"/>
    </source>
</evidence>
<dbReference type="GO" id="GO:0005688">
    <property type="term" value="C:U6 snRNP"/>
    <property type="evidence" value="ECO:0007669"/>
    <property type="project" value="TreeGrafter"/>
</dbReference>
<organism evidence="11 12">
    <name type="scientific">Synchytrium microbalum</name>
    <dbReference type="NCBI Taxonomy" id="1806994"/>
    <lineage>
        <taxon>Eukaryota</taxon>
        <taxon>Fungi</taxon>
        <taxon>Fungi incertae sedis</taxon>
        <taxon>Chytridiomycota</taxon>
        <taxon>Chytridiomycota incertae sedis</taxon>
        <taxon>Chytridiomycetes</taxon>
        <taxon>Synchytriales</taxon>
        <taxon>Synchytriaceae</taxon>
        <taxon>Synchytrium</taxon>
    </lineage>
</organism>
<dbReference type="SUPFAM" id="SSF50182">
    <property type="entry name" value="Sm-like ribonucleoproteins"/>
    <property type="match status" value="1"/>
</dbReference>
<dbReference type="PROSITE" id="PS52002">
    <property type="entry name" value="SM"/>
    <property type="match status" value="1"/>
</dbReference>
<dbReference type="RefSeq" id="XP_031026910.1">
    <property type="nucleotide sequence ID" value="XM_031167154.1"/>
</dbReference>
<dbReference type="Gene3D" id="2.30.30.100">
    <property type="match status" value="1"/>
</dbReference>
<dbReference type="PANTHER" id="PTHR10553">
    <property type="entry name" value="SMALL NUCLEAR RIBONUCLEOPROTEIN"/>
    <property type="match status" value="1"/>
</dbReference>
<dbReference type="SMART" id="SM00651">
    <property type="entry name" value="Sm"/>
    <property type="match status" value="1"/>
</dbReference>
<dbReference type="GO" id="GO:0003723">
    <property type="term" value="F:RNA binding"/>
    <property type="evidence" value="ECO:0007669"/>
    <property type="project" value="UniProtKB-KW"/>
</dbReference>
<dbReference type="InterPro" id="IPR044641">
    <property type="entry name" value="Lsm7/SmG-like"/>
</dbReference>
<evidence type="ECO:0000256" key="7">
    <source>
        <dbReference type="ARBA" id="ARBA00023242"/>
    </source>
</evidence>
<dbReference type="CDD" id="cd01729">
    <property type="entry name" value="LSm7"/>
    <property type="match status" value="1"/>
</dbReference>
<evidence type="ECO:0000256" key="5">
    <source>
        <dbReference type="ARBA" id="ARBA00022884"/>
    </source>
</evidence>
<dbReference type="InterPro" id="IPR010920">
    <property type="entry name" value="LSM_dom_sf"/>
</dbReference>
<evidence type="ECO:0000256" key="3">
    <source>
        <dbReference type="ARBA" id="ARBA00022664"/>
    </source>
</evidence>
<gene>
    <name evidence="11" type="ORF">SmJEL517_g01226</name>
</gene>
<evidence type="ECO:0000313" key="12">
    <source>
        <dbReference type="Proteomes" id="UP000319731"/>
    </source>
</evidence>
<comment type="caution">
    <text evidence="11">The sequence shown here is derived from an EMBL/GenBank/DDBJ whole genome shotgun (WGS) entry which is preliminary data.</text>
</comment>
<accession>A0A507CFC9</accession>
<protein>
    <recommendedName>
        <fullName evidence="10">Sm domain-containing protein</fullName>
    </recommendedName>
</protein>
<keyword evidence="3" id="KW-0507">mRNA processing</keyword>
<dbReference type="GO" id="GO:0000398">
    <property type="term" value="P:mRNA splicing, via spliceosome"/>
    <property type="evidence" value="ECO:0007669"/>
    <property type="project" value="InterPro"/>
</dbReference>
<dbReference type="AlphaFoldDB" id="A0A507CFC9"/>
<dbReference type="STRING" id="1806994.A0A507CFC9"/>
<dbReference type="InterPro" id="IPR017132">
    <property type="entry name" value="Lsm7"/>
</dbReference>
<dbReference type="GO" id="GO:0097526">
    <property type="term" value="C:spliceosomal tri-snRNP complex"/>
    <property type="evidence" value="ECO:0007669"/>
    <property type="project" value="TreeGrafter"/>
</dbReference>
<dbReference type="GO" id="GO:0071013">
    <property type="term" value="C:catalytic step 2 spliceosome"/>
    <property type="evidence" value="ECO:0007669"/>
    <property type="project" value="TreeGrafter"/>
</dbReference>
<dbReference type="Proteomes" id="UP000319731">
    <property type="component" value="Unassembled WGS sequence"/>
</dbReference>
<evidence type="ECO:0000256" key="2">
    <source>
        <dbReference type="ARBA" id="ARBA00006850"/>
    </source>
</evidence>